<dbReference type="InterPro" id="IPR029058">
    <property type="entry name" value="AB_hydrolase_fold"/>
</dbReference>
<dbReference type="GO" id="GO:0003824">
    <property type="term" value="F:catalytic activity"/>
    <property type="evidence" value="ECO:0007669"/>
    <property type="project" value="InterPro"/>
</dbReference>
<dbReference type="EMBL" id="JACHGN010000015">
    <property type="protein sequence ID" value="MBB5136717.1"/>
    <property type="molecule type" value="Genomic_DNA"/>
</dbReference>
<reference evidence="2 3" key="1">
    <citation type="submission" date="2020-08" db="EMBL/GenBank/DDBJ databases">
        <title>Genomic Encyclopedia of Type Strains, Phase IV (KMG-IV): sequencing the most valuable type-strain genomes for metagenomic binning, comparative biology and taxonomic classification.</title>
        <authorList>
            <person name="Goeker M."/>
        </authorList>
    </citation>
    <scope>NUCLEOTIDE SEQUENCE [LARGE SCALE GENOMIC DNA]</scope>
    <source>
        <strain evidence="2 3">DSM 45615</strain>
    </source>
</reference>
<feature type="domain" description="AB hydrolase-1" evidence="1">
    <location>
        <begin position="28"/>
        <end position="260"/>
    </location>
</feature>
<dbReference type="Pfam" id="PF00561">
    <property type="entry name" value="Abhydrolase_1"/>
    <property type="match status" value="1"/>
</dbReference>
<evidence type="ECO:0000313" key="2">
    <source>
        <dbReference type="EMBL" id="MBB5136717.1"/>
    </source>
</evidence>
<dbReference type="InterPro" id="IPR000639">
    <property type="entry name" value="Epox_hydrolase-like"/>
</dbReference>
<dbReference type="Gene3D" id="3.40.50.1820">
    <property type="entry name" value="alpha/beta hydrolase"/>
    <property type="match status" value="1"/>
</dbReference>
<dbReference type="SUPFAM" id="SSF53474">
    <property type="entry name" value="alpha/beta-Hydrolases"/>
    <property type="match status" value="1"/>
</dbReference>
<dbReference type="RefSeq" id="WP_185053595.1">
    <property type="nucleotide sequence ID" value="NZ_BAABIX010000008.1"/>
</dbReference>
<name>A0A840PHW7_9ACTN</name>
<dbReference type="AlphaFoldDB" id="A0A840PHW7"/>
<dbReference type="PRINTS" id="PR00412">
    <property type="entry name" value="EPOXHYDRLASE"/>
</dbReference>
<evidence type="ECO:0000313" key="3">
    <source>
        <dbReference type="Proteomes" id="UP000578449"/>
    </source>
</evidence>
<comment type="caution">
    <text evidence="2">The sequence shown here is derived from an EMBL/GenBank/DDBJ whole genome shotgun (WGS) entry which is preliminary data.</text>
</comment>
<keyword evidence="3" id="KW-1185">Reference proteome</keyword>
<accession>A0A840PHW7</accession>
<evidence type="ECO:0000259" key="1">
    <source>
        <dbReference type="Pfam" id="PF00561"/>
    </source>
</evidence>
<dbReference type="InterPro" id="IPR000073">
    <property type="entry name" value="AB_hydrolase_1"/>
</dbReference>
<dbReference type="PANTHER" id="PTHR43798">
    <property type="entry name" value="MONOACYLGLYCEROL LIPASE"/>
    <property type="match status" value="1"/>
</dbReference>
<dbReference type="InterPro" id="IPR050266">
    <property type="entry name" value="AB_hydrolase_sf"/>
</dbReference>
<dbReference type="PRINTS" id="PR00111">
    <property type="entry name" value="ABHYDROLASE"/>
</dbReference>
<dbReference type="Proteomes" id="UP000578449">
    <property type="component" value="Unassembled WGS sequence"/>
</dbReference>
<protein>
    <submittedName>
        <fullName evidence="2">Pimeloyl-ACP methyl ester carboxylesterase</fullName>
    </submittedName>
</protein>
<sequence length="284" mass="31126">MSNTETEKRIKVNGTELFVRDTGEEDLPVVLALHSLFLDGRMFEGFKDAAAGRYRVIRPDFRGQGRSAAAEGDFIHLDTVTADVIALAEALGLKRVHLLVQSMGGDVGFRVAVARPALVKSMIVLGSSACSEPADQLAVFREWVDNVGRQGFVGDVLQETMEIMFGVTTRNDPAKQDIVKLWESRIAEVPKTLRPAMAGVIERGTAVHLLPQISVPVFIVSGEEDKPRPVPWQDEMAEHLPNATLWRLEKIGHSPILEAPDVVLPRLLDFLDGVERSGPGTDDS</sequence>
<gene>
    <name evidence="2" type="ORF">HNP84_006468</name>
</gene>
<proteinExistence type="predicted"/>
<organism evidence="2 3">
    <name type="scientific">Thermocatellispora tengchongensis</name>
    <dbReference type="NCBI Taxonomy" id="1073253"/>
    <lineage>
        <taxon>Bacteria</taxon>
        <taxon>Bacillati</taxon>
        <taxon>Actinomycetota</taxon>
        <taxon>Actinomycetes</taxon>
        <taxon>Streptosporangiales</taxon>
        <taxon>Streptosporangiaceae</taxon>
        <taxon>Thermocatellispora</taxon>
    </lineage>
</organism>